<dbReference type="STRING" id="1129793.GPLA_0763"/>
<gene>
    <name evidence="1" type="ORF">GPLA_0763</name>
</gene>
<proteinExistence type="predicted"/>
<organism evidence="1 2">
    <name type="scientific">Paraglaciecola polaris LMG 21857</name>
    <dbReference type="NCBI Taxonomy" id="1129793"/>
    <lineage>
        <taxon>Bacteria</taxon>
        <taxon>Pseudomonadati</taxon>
        <taxon>Pseudomonadota</taxon>
        <taxon>Gammaproteobacteria</taxon>
        <taxon>Alteromonadales</taxon>
        <taxon>Alteromonadaceae</taxon>
        <taxon>Paraglaciecola</taxon>
    </lineage>
</organism>
<evidence type="ECO:0000313" key="2">
    <source>
        <dbReference type="Proteomes" id="UP000006322"/>
    </source>
</evidence>
<keyword evidence="2" id="KW-1185">Reference proteome</keyword>
<comment type="caution">
    <text evidence="1">The sequence shown here is derived from an EMBL/GenBank/DDBJ whole genome shotgun (WGS) entry which is preliminary data.</text>
</comment>
<dbReference type="EMBL" id="BAER01000018">
    <property type="protein sequence ID" value="GAC31679.1"/>
    <property type="molecule type" value="Genomic_DNA"/>
</dbReference>
<dbReference type="Gene3D" id="3.40.190.10">
    <property type="entry name" value="Periplasmic binding protein-like II"/>
    <property type="match status" value="1"/>
</dbReference>
<evidence type="ECO:0008006" key="3">
    <source>
        <dbReference type="Google" id="ProtNLM"/>
    </source>
</evidence>
<name>K6YG16_9ALTE</name>
<evidence type="ECO:0000313" key="1">
    <source>
        <dbReference type="EMBL" id="GAC31679.1"/>
    </source>
</evidence>
<sequence length="130" mass="14523">MFACLSHSAYALVVVVGKNNSINSLSKTQIIDIYMGRYSTFPNGIVAKPLDRIAGSPEKQQFYQALVNKNEAKINAYWARLLFSGRASPPSNFATDTEMLEELRSSAQAIGYVLESEVDDSMKVVYRFEK</sequence>
<protein>
    <recommendedName>
        <fullName evidence="3">Phosphate ABC transporter substrate-binding protein</fullName>
    </recommendedName>
</protein>
<reference evidence="2" key="1">
    <citation type="journal article" date="2014" name="Environ. Microbiol.">
        <title>Comparative genomics of the marine bacterial genus Glaciecola reveals the high degree of genomic diversity and genomic characteristic for cold adaptation.</title>
        <authorList>
            <person name="Qin Q.L."/>
            <person name="Xie B.B."/>
            <person name="Yu Y."/>
            <person name="Shu Y.L."/>
            <person name="Rong J.C."/>
            <person name="Zhang Y.J."/>
            <person name="Zhao D.L."/>
            <person name="Chen X.L."/>
            <person name="Zhang X.Y."/>
            <person name="Chen B."/>
            <person name="Zhou B.C."/>
            <person name="Zhang Y.Z."/>
        </authorList>
    </citation>
    <scope>NUCLEOTIDE SEQUENCE [LARGE SCALE GENOMIC DNA]</scope>
    <source>
        <strain evidence="2">LMG 21857</strain>
    </source>
</reference>
<dbReference type="Proteomes" id="UP000006322">
    <property type="component" value="Unassembled WGS sequence"/>
</dbReference>
<dbReference type="SUPFAM" id="SSF53850">
    <property type="entry name" value="Periplasmic binding protein-like II"/>
    <property type="match status" value="1"/>
</dbReference>
<accession>K6YG16</accession>
<dbReference type="AlphaFoldDB" id="K6YG16"/>